<organism evidence="1 2">
    <name type="scientific">Wuchereria bancrofti</name>
    <dbReference type="NCBI Taxonomy" id="6293"/>
    <lineage>
        <taxon>Eukaryota</taxon>
        <taxon>Metazoa</taxon>
        <taxon>Ecdysozoa</taxon>
        <taxon>Nematoda</taxon>
        <taxon>Chromadorea</taxon>
        <taxon>Rhabditida</taxon>
        <taxon>Spirurina</taxon>
        <taxon>Spiruromorpha</taxon>
        <taxon>Filarioidea</taxon>
        <taxon>Onchocercidae</taxon>
        <taxon>Wuchereria</taxon>
    </lineage>
</organism>
<feature type="non-terminal residue" evidence="1">
    <location>
        <position position="1"/>
    </location>
</feature>
<gene>
    <name evidence="1" type="ORF">WUBG_06569</name>
</gene>
<dbReference type="Proteomes" id="UP000004810">
    <property type="component" value="Unassembled WGS sequence"/>
</dbReference>
<proteinExistence type="predicted"/>
<evidence type="ECO:0000313" key="2">
    <source>
        <dbReference type="Proteomes" id="UP000004810"/>
    </source>
</evidence>
<name>J9EJZ7_WUCBA</name>
<accession>J9EJZ7</accession>
<reference evidence="2" key="1">
    <citation type="submission" date="2012-08" db="EMBL/GenBank/DDBJ databases">
        <title>The Genome Sequence of Wuchereria bancrofti.</title>
        <authorList>
            <person name="Nutman T.B."/>
            <person name="Fink D.L."/>
            <person name="Russ C."/>
            <person name="Young S."/>
            <person name="Zeng Q."/>
            <person name="Koehrsen M."/>
            <person name="Alvarado L."/>
            <person name="Berlin A."/>
            <person name="Chapman S.B."/>
            <person name="Chen Z."/>
            <person name="Freedman E."/>
            <person name="Gellesch M."/>
            <person name="Goldberg J."/>
            <person name="Griggs A."/>
            <person name="Gujja S."/>
            <person name="Heilman E.R."/>
            <person name="Heiman D."/>
            <person name="Hepburn T."/>
            <person name="Howarth C."/>
            <person name="Jen D."/>
            <person name="Larson L."/>
            <person name="Lewis B."/>
            <person name="Mehta T."/>
            <person name="Park D."/>
            <person name="Pearson M."/>
            <person name="Roberts A."/>
            <person name="Saif S."/>
            <person name="Shea T."/>
            <person name="Shenoy N."/>
            <person name="Sisk P."/>
            <person name="Stolte C."/>
            <person name="Sykes S."/>
            <person name="Walk T."/>
            <person name="White J."/>
            <person name="Yandava C."/>
            <person name="Haas B."/>
            <person name="Henn M.R."/>
            <person name="Nusbaum C."/>
            <person name="Birren B."/>
        </authorList>
    </citation>
    <scope>NUCLEOTIDE SEQUENCE [LARGE SCALE GENOMIC DNA]</scope>
    <source>
        <strain evidence="2">NA</strain>
    </source>
</reference>
<evidence type="ECO:0000313" key="1">
    <source>
        <dbReference type="EMBL" id="EJW82518.1"/>
    </source>
</evidence>
<dbReference type="AlphaFoldDB" id="J9EJZ7"/>
<sequence>SSHCNLFYRENLRLTTHYRDNCAAPFDLCPRRNYCPSKLFCRLSVGGRESALLMFVRDFAFRALNICAEKDFVYVKDHLDVQTVYTCYLF</sequence>
<protein>
    <submittedName>
        <fullName evidence="1">Uncharacterized protein</fullName>
    </submittedName>
</protein>
<dbReference type="EMBL" id="ADBV01002820">
    <property type="protein sequence ID" value="EJW82518.1"/>
    <property type="molecule type" value="Genomic_DNA"/>
</dbReference>
<comment type="caution">
    <text evidence="1">The sequence shown here is derived from an EMBL/GenBank/DDBJ whole genome shotgun (WGS) entry which is preliminary data.</text>
</comment>